<dbReference type="InterPro" id="IPR015943">
    <property type="entry name" value="WD40/YVTN_repeat-like_dom_sf"/>
</dbReference>
<keyword evidence="5" id="KW-1185">Reference proteome</keyword>
<dbReference type="PROSITE" id="PS50294">
    <property type="entry name" value="WD_REPEATS_REGION"/>
    <property type="match status" value="2"/>
</dbReference>
<dbReference type="Gene3D" id="2.130.10.10">
    <property type="entry name" value="YVTN repeat-like/Quinoprotein amine dehydrogenase"/>
    <property type="match status" value="2"/>
</dbReference>
<gene>
    <name evidence="4" type="ORF">FIBSPDRAFT_823426</name>
</gene>
<proteinExistence type="predicted"/>
<evidence type="ECO:0000313" key="5">
    <source>
        <dbReference type="Proteomes" id="UP000076532"/>
    </source>
</evidence>
<dbReference type="InterPro" id="IPR001680">
    <property type="entry name" value="WD40_rpt"/>
</dbReference>
<organism evidence="4 5">
    <name type="scientific">Athelia psychrophila</name>
    <dbReference type="NCBI Taxonomy" id="1759441"/>
    <lineage>
        <taxon>Eukaryota</taxon>
        <taxon>Fungi</taxon>
        <taxon>Dikarya</taxon>
        <taxon>Basidiomycota</taxon>
        <taxon>Agaricomycotina</taxon>
        <taxon>Agaricomycetes</taxon>
        <taxon>Agaricomycetidae</taxon>
        <taxon>Atheliales</taxon>
        <taxon>Atheliaceae</taxon>
        <taxon>Athelia</taxon>
    </lineage>
</organism>
<dbReference type="InterPro" id="IPR036322">
    <property type="entry name" value="WD40_repeat_dom_sf"/>
</dbReference>
<reference evidence="4 5" key="1">
    <citation type="journal article" date="2016" name="Mol. Biol. Evol.">
        <title>Comparative Genomics of Early-Diverging Mushroom-Forming Fungi Provides Insights into the Origins of Lignocellulose Decay Capabilities.</title>
        <authorList>
            <person name="Nagy L.G."/>
            <person name="Riley R."/>
            <person name="Tritt A."/>
            <person name="Adam C."/>
            <person name="Daum C."/>
            <person name="Floudas D."/>
            <person name="Sun H."/>
            <person name="Yadav J.S."/>
            <person name="Pangilinan J."/>
            <person name="Larsson K.H."/>
            <person name="Matsuura K."/>
            <person name="Barry K."/>
            <person name="Labutti K."/>
            <person name="Kuo R."/>
            <person name="Ohm R.A."/>
            <person name="Bhattacharya S.S."/>
            <person name="Shirouzu T."/>
            <person name="Yoshinaga Y."/>
            <person name="Martin F.M."/>
            <person name="Grigoriev I.V."/>
            <person name="Hibbett D.S."/>
        </authorList>
    </citation>
    <scope>NUCLEOTIDE SEQUENCE [LARGE SCALE GENOMIC DNA]</scope>
    <source>
        <strain evidence="4 5">CBS 109695</strain>
    </source>
</reference>
<dbReference type="PANTHER" id="PTHR19848">
    <property type="entry name" value="WD40 REPEAT PROTEIN"/>
    <property type="match status" value="1"/>
</dbReference>
<dbReference type="Proteomes" id="UP000076532">
    <property type="component" value="Unassembled WGS sequence"/>
</dbReference>
<dbReference type="SUPFAM" id="SSF50978">
    <property type="entry name" value="WD40 repeat-like"/>
    <property type="match status" value="1"/>
</dbReference>
<evidence type="ECO:0000256" key="3">
    <source>
        <dbReference type="PROSITE-ProRule" id="PRU00221"/>
    </source>
</evidence>
<evidence type="ECO:0000313" key="4">
    <source>
        <dbReference type="EMBL" id="KZP23467.1"/>
    </source>
</evidence>
<feature type="repeat" description="WD" evidence="3">
    <location>
        <begin position="102"/>
        <end position="143"/>
    </location>
</feature>
<keyword evidence="2" id="KW-0677">Repeat</keyword>
<feature type="repeat" description="WD" evidence="3">
    <location>
        <begin position="159"/>
        <end position="200"/>
    </location>
</feature>
<dbReference type="AlphaFoldDB" id="A0A166LYW9"/>
<protein>
    <submittedName>
        <fullName evidence="4">WD40 repeat-like protein</fullName>
    </submittedName>
</protein>
<evidence type="ECO:0000256" key="2">
    <source>
        <dbReference type="ARBA" id="ARBA00022737"/>
    </source>
</evidence>
<dbReference type="EMBL" id="KV417532">
    <property type="protein sequence ID" value="KZP23467.1"/>
    <property type="molecule type" value="Genomic_DNA"/>
</dbReference>
<name>A0A166LYW9_9AGAM</name>
<dbReference type="STRING" id="436010.A0A166LYW9"/>
<evidence type="ECO:0000256" key="1">
    <source>
        <dbReference type="ARBA" id="ARBA00022574"/>
    </source>
</evidence>
<dbReference type="OrthoDB" id="538223at2759"/>
<dbReference type="PROSITE" id="PS50082">
    <property type="entry name" value="WD_REPEATS_2"/>
    <property type="match status" value="3"/>
</dbReference>
<dbReference type="Pfam" id="PF00400">
    <property type="entry name" value="WD40"/>
    <property type="match status" value="2"/>
</dbReference>
<accession>A0A166LYW9</accession>
<sequence>MKTGAMIGTLHQRGLASLTFLSNTKLACGSASKGTITIIDVNSGSRLLGPLEGQRAKIVAMHASPDGAQLSTLGEDLSLFIWNGISGALKSTTQTGSHDYILEGHQAAVCCIAFSADGSRLVSGSEDRSICLWALPDGAKLVVADPLAADLLVAKLVIPDAHEDPVAAVSFSSDGKTILSTSCANLAHIWDASTGIRLATISIPPTKTLAEGFPRAAFSQDGQRVVSCDGGGEDMRIWNAFTGAQILGPLEKLGFGWRKSPSVGFSADGSKVYMKADQSPRYEWDTTSGALLDGSRPDSFSGDALDPLVMDMAGRWIVDADTEQPLSGLPLDVPTVLTTASCKSAIAIVTKDQKLFVLHFPTRTCE</sequence>
<feature type="repeat" description="WD" evidence="3">
    <location>
        <begin position="51"/>
        <end position="83"/>
    </location>
</feature>
<dbReference type="SMART" id="SM00320">
    <property type="entry name" value="WD40"/>
    <property type="match status" value="5"/>
</dbReference>
<keyword evidence="1 3" id="KW-0853">WD repeat</keyword>
<dbReference type="PANTHER" id="PTHR19848:SF8">
    <property type="entry name" value="F-BOX AND WD REPEAT DOMAIN CONTAINING 7"/>
    <property type="match status" value="1"/>
</dbReference>